<dbReference type="Gene3D" id="2.60.40.10">
    <property type="entry name" value="Immunoglobulins"/>
    <property type="match status" value="1"/>
</dbReference>
<dbReference type="Pfam" id="PF02836">
    <property type="entry name" value="Glyco_hydro_2_C"/>
    <property type="match status" value="1"/>
</dbReference>
<dbReference type="EMBL" id="MCGH01000001">
    <property type="protein sequence ID" value="ODM08960.1"/>
    <property type="molecule type" value="Genomic_DNA"/>
</dbReference>
<organism evidence="7 8">
    <name type="scientific">Eisenbergiella tayi</name>
    <dbReference type="NCBI Taxonomy" id="1432052"/>
    <lineage>
        <taxon>Bacteria</taxon>
        <taxon>Bacillati</taxon>
        <taxon>Bacillota</taxon>
        <taxon>Clostridia</taxon>
        <taxon>Lachnospirales</taxon>
        <taxon>Lachnospiraceae</taxon>
        <taxon>Eisenbergiella</taxon>
    </lineage>
</organism>
<dbReference type="SUPFAM" id="SSF49785">
    <property type="entry name" value="Galactose-binding domain-like"/>
    <property type="match status" value="1"/>
</dbReference>
<dbReference type="Pfam" id="PF22666">
    <property type="entry name" value="Glyco_hydro_2_N2"/>
    <property type="match status" value="1"/>
</dbReference>
<dbReference type="GO" id="GO:0052761">
    <property type="term" value="F:exo-1,4-beta-D-glucosaminidase activity"/>
    <property type="evidence" value="ECO:0007669"/>
    <property type="project" value="UniProtKB-EC"/>
</dbReference>
<accession>A0A1E3AJT9</accession>
<evidence type="ECO:0000256" key="3">
    <source>
        <dbReference type="ARBA" id="ARBA00023295"/>
    </source>
</evidence>
<reference evidence="7 8" key="1">
    <citation type="submission" date="2016-07" db="EMBL/GenBank/DDBJ databases">
        <title>Characterization of isolates of Eisenbergiella tayi derived from blood cultures, using whole genome sequencing.</title>
        <authorList>
            <person name="Burdz T."/>
            <person name="Wiebe D."/>
            <person name="Huynh C."/>
            <person name="Bernard K."/>
        </authorList>
    </citation>
    <scope>NUCLEOTIDE SEQUENCE [LARGE SCALE GENOMIC DNA]</scope>
    <source>
        <strain evidence="7 8">NML 110608</strain>
    </source>
</reference>
<feature type="domain" description="Glycoside hydrolase family 2 immunoglobulin-like beta-sandwich" evidence="4">
    <location>
        <begin position="230"/>
        <end position="325"/>
    </location>
</feature>
<dbReference type="InterPro" id="IPR051913">
    <property type="entry name" value="GH2_Domain-Containing"/>
</dbReference>
<comment type="similarity">
    <text evidence="1">Belongs to the glycosyl hydrolase 2 family.</text>
</comment>
<dbReference type="Gene3D" id="3.20.20.80">
    <property type="entry name" value="Glycosidases"/>
    <property type="match status" value="1"/>
</dbReference>
<dbReference type="InterPro" id="IPR006103">
    <property type="entry name" value="Glyco_hydro_2_cat"/>
</dbReference>
<dbReference type="PATRIC" id="fig|1432052.4.peg.660"/>
<sequence length="749" mass="87061">MIMIHEGRKAIDLSGTWKYRYETEKTDGISTEDFYAGERKAEDGWKEIAVPNNWYLTEIGDYFGTIWFQCEFETPEFTKEEHVWLRFGAVDYTADVWLNDIYLGCHEGIFNPFEFDITDFLKKEGSNRLFVRDSAPRDETEYINSGLDKNTPLSEPYQRHQAKAITQVKGHMIDAMHRPGAMTSFRQDGNSAGIWDKAELIIRPEKFIEYCKISTRLVQKKDWLGDGQDKDTGSAMVSLDITLNNMTSATVTGSLRGDIIPDNFEGGVAARSSRNVVIPPGRSTVKMVITVEEAKLWWTWDHGYPHLYNLVLGWQEDTVKIRFGIKEIVQDDAGQWYLNNKRIFLRGMRYISSLWMSEAGEEMWKPDFEKMIRMNINSIRIGSHMEKDGLYSLCDELGLLMWQVFPLHYCVSDDDDMISRASDMIRDMGMMLTNHACMGMWSVYKEPEIYQLPDKPNNYFRLCHVLKETLKTVDPVRWVHLGDYREGVMNIMIGCCSDGDTDVDDLIIPPNIVEFGSQSIPCLETLRTFIPEDKLWPPHWDTWEYWGLFYSNTFEFAKVELGNSLEEFIDNTQEYEAVSVKEQIEFLRMKKYDPVSSMYLYYWSDACPMIGSGLLDYYRRPYKVYDYMQKVYTPVLVCAQPCIHPYKLGREKIFHVGMSYTARVWAINDNYESIPDVLLQWKVTDCETDEILCRNSFRLELLADSAEIPDHIVLPLGEELSGHRCRVDMKISSGNEVLSENDSYFRVEP</sequence>
<feature type="domain" description="Beta-mannosidase-like galactose-binding" evidence="6">
    <location>
        <begin position="67"/>
        <end position="152"/>
    </location>
</feature>
<dbReference type="PANTHER" id="PTHR42732:SF1">
    <property type="entry name" value="BETA-MANNOSIDASE"/>
    <property type="match status" value="1"/>
</dbReference>
<dbReference type="Pfam" id="PF00703">
    <property type="entry name" value="Glyco_hydro_2"/>
    <property type="match status" value="1"/>
</dbReference>
<feature type="domain" description="Glycoside hydrolase family 2 catalytic" evidence="5">
    <location>
        <begin position="334"/>
        <end position="484"/>
    </location>
</feature>
<gene>
    <name evidence="7" type="primary">csxA_1</name>
    <name evidence="7" type="ORF">BEI61_00589</name>
</gene>
<dbReference type="RefSeq" id="WP_069151174.1">
    <property type="nucleotide sequence ID" value="NZ_MCGH01000001.1"/>
</dbReference>
<dbReference type="Gene3D" id="2.60.120.260">
    <property type="entry name" value="Galactose-binding domain-like"/>
    <property type="match status" value="1"/>
</dbReference>
<dbReference type="AlphaFoldDB" id="A0A1E3AJT9"/>
<dbReference type="PANTHER" id="PTHR42732">
    <property type="entry name" value="BETA-GALACTOSIDASE"/>
    <property type="match status" value="1"/>
</dbReference>
<dbReference type="SUPFAM" id="SSF49303">
    <property type="entry name" value="beta-Galactosidase/glucuronidase domain"/>
    <property type="match status" value="1"/>
</dbReference>
<evidence type="ECO:0000259" key="4">
    <source>
        <dbReference type="Pfam" id="PF00703"/>
    </source>
</evidence>
<dbReference type="SUPFAM" id="SSF51445">
    <property type="entry name" value="(Trans)glycosidases"/>
    <property type="match status" value="1"/>
</dbReference>
<dbReference type="InterPro" id="IPR008979">
    <property type="entry name" value="Galactose-bd-like_sf"/>
</dbReference>
<dbReference type="Proteomes" id="UP000094067">
    <property type="component" value="Unassembled WGS sequence"/>
</dbReference>
<evidence type="ECO:0000256" key="1">
    <source>
        <dbReference type="ARBA" id="ARBA00007401"/>
    </source>
</evidence>
<evidence type="ECO:0000256" key="2">
    <source>
        <dbReference type="ARBA" id="ARBA00022801"/>
    </source>
</evidence>
<evidence type="ECO:0000259" key="5">
    <source>
        <dbReference type="Pfam" id="PF02836"/>
    </source>
</evidence>
<dbReference type="EC" id="3.2.1.165" evidence="7"/>
<proteinExistence type="inferred from homology"/>
<dbReference type="InterPro" id="IPR017853">
    <property type="entry name" value="GH"/>
</dbReference>
<dbReference type="InterPro" id="IPR006102">
    <property type="entry name" value="Ig-like_GH2"/>
</dbReference>
<name>A0A1E3AJT9_9FIRM</name>
<comment type="caution">
    <text evidence="7">The sequence shown here is derived from an EMBL/GenBank/DDBJ whole genome shotgun (WGS) entry which is preliminary data.</text>
</comment>
<keyword evidence="3 7" id="KW-0326">Glycosidase</keyword>
<dbReference type="InterPro" id="IPR036156">
    <property type="entry name" value="Beta-gal/glucu_dom_sf"/>
</dbReference>
<dbReference type="InterPro" id="IPR054593">
    <property type="entry name" value="Beta-mannosidase-like_N2"/>
</dbReference>
<dbReference type="GO" id="GO:0005975">
    <property type="term" value="P:carbohydrate metabolic process"/>
    <property type="evidence" value="ECO:0007669"/>
    <property type="project" value="InterPro"/>
</dbReference>
<evidence type="ECO:0000259" key="6">
    <source>
        <dbReference type="Pfam" id="PF22666"/>
    </source>
</evidence>
<keyword evidence="2 7" id="KW-0378">Hydrolase</keyword>
<evidence type="ECO:0000313" key="8">
    <source>
        <dbReference type="Proteomes" id="UP000094067"/>
    </source>
</evidence>
<evidence type="ECO:0000313" key="7">
    <source>
        <dbReference type="EMBL" id="ODM08960.1"/>
    </source>
</evidence>
<protein>
    <submittedName>
        <fullName evidence="7">Exo-beta-D-glucosaminidase</fullName>
        <ecNumber evidence="7">3.2.1.165</ecNumber>
    </submittedName>
</protein>
<dbReference type="InterPro" id="IPR013783">
    <property type="entry name" value="Ig-like_fold"/>
</dbReference>